<keyword evidence="3" id="KW-1185">Reference proteome</keyword>
<evidence type="ECO:0000313" key="2">
    <source>
        <dbReference type="EMBL" id="GAA2163173.1"/>
    </source>
</evidence>
<dbReference type="RefSeq" id="WP_344280115.1">
    <property type="nucleotide sequence ID" value="NZ_BAAAMR010000109.1"/>
</dbReference>
<proteinExistence type="predicted"/>
<dbReference type="Proteomes" id="UP001501020">
    <property type="component" value="Unassembled WGS sequence"/>
</dbReference>
<sequence>MPPPPAPEPLVLRPSALRWAVWNAALAAVFLVVLALLVVGGTWALALLPLAPAIVPWLVSLSRMPPWRWTLVDAHGVTIHGGRPNGRILWAEIGGISFLPRGAGPPGYGLFFHTHGALVPAPYRSFGLFAGGRRMDALLEGLLARSGPHRAHIRASAPGPWARAGTRVAMGLLAAVLAGGTFLIVQVVSPWTQPWWPGRDEAGRLPAGCALLDQAVLARYVPGAPVTGDGPADAGVPDDRMCAWGTDHGPPELGVQLERSRRRIGAGGGASEGAHDLFRLRADATCPSRTRGLGDEACTGVDGGGGPVRARVVVRRGNVLVTVDYTAEKPAAQASSDARRLAGLVLASVAFE</sequence>
<dbReference type="EMBL" id="BAAAMR010000109">
    <property type="protein sequence ID" value="GAA2163173.1"/>
    <property type="molecule type" value="Genomic_DNA"/>
</dbReference>
<keyword evidence="1" id="KW-0472">Membrane</keyword>
<comment type="caution">
    <text evidence="2">The sequence shown here is derived from an EMBL/GenBank/DDBJ whole genome shotgun (WGS) entry which is preliminary data.</text>
</comment>
<feature type="transmembrane region" description="Helical" evidence="1">
    <location>
        <begin position="20"/>
        <end position="48"/>
    </location>
</feature>
<keyword evidence="1" id="KW-1133">Transmembrane helix</keyword>
<evidence type="ECO:0000256" key="1">
    <source>
        <dbReference type="SAM" id="Phobius"/>
    </source>
</evidence>
<accession>A0ABP5M3X9</accession>
<protein>
    <submittedName>
        <fullName evidence="2">Uncharacterized protein</fullName>
    </submittedName>
</protein>
<keyword evidence="1" id="KW-0812">Transmembrane</keyword>
<reference evidence="3" key="1">
    <citation type="journal article" date="2019" name="Int. J. Syst. Evol. Microbiol.">
        <title>The Global Catalogue of Microorganisms (GCM) 10K type strain sequencing project: providing services to taxonomists for standard genome sequencing and annotation.</title>
        <authorList>
            <consortium name="The Broad Institute Genomics Platform"/>
            <consortium name="The Broad Institute Genome Sequencing Center for Infectious Disease"/>
            <person name="Wu L."/>
            <person name="Ma J."/>
        </authorList>
    </citation>
    <scope>NUCLEOTIDE SEQUENCE [LARGE SCALE GENOMIC DNA]</scope>
    <source>
        <strain evidence="3">JCM 13850</strain>
    </source>
</reference>
<organism evidence="2 3">
    <name type="scientific">Actinomadura napierensis</name>
    <dbReference type="NCBI Taxonomy" id="267854"/>
    <lineage>
        <taxon>Bacteria</taxon>
        <taxon>Bacillati</taxon>
        <taxon>Actinomycetota</taxon>
        <taxon>Actinomycetes</taxon>
        <taxon>Streptosporangiales</taxon>
        <taxon>Thermomonosporaceae</taxon>
        <taxon>Actinomadura</taxon>
    </lineage>
</organism>
<name>A0ABP5M3X9_9ACTN</name>
<gene>
    <name evidence="2" type="ORF">GCM10009727_79300</name>
</gene>
<evidence type="ECO:0000313" key="3">
    <source>
        <dbReference type="Proteomes" id="UP001501020"/>
    </source>
</evidence>